<dbReference type="Gene3D" id="3.40.50.1000">
    <property type="entry name" value="HAD superfamily/HAD-like"/>
    <property type="match status" value="1"/>
</dbReference>
<dbReference type="SUPFAM" id="SSF52540">
    <property type="entry name" value="P-loop containing nucleoside triphosphate hydrolases"/>
    <property type="match status" value="1"/>
</dbReference>
<protein>
    <recommendedName>
        <fullName evidence="4">Polynucleotide kinase 3'-phosphatase</fullName>
    </recommendedName>
</protein>
<dbReference type="GO" id="GO:0006284">
    <property type="term" value="P:base-excision repair"/>
    <property type="evidence" value="ECO:0007669"/>
    <property type="project" value="EnsemblFungi"/>
</dbReference>
<dbReference type="GO" id="GO:0003690">
    <property type="term" value="F:double-stranded DNA binding"/>
    <property type="evidence" value="ECO:0007669"/>
    <property type="project" value="TreeGrafter"/>
</dbReference>
<dbReference type="GO" id="GO:0005634">
    <property type="term" value="C:nucleus"/>
    <property type="evidence" value="ECO:0007669"/>
    <property type="project" value="EnsemblFungi"/>
</dbReference>
<dbReference type="GO" id="GO:0046403">
    <property type="term" value="F:polynucleotide 3'-phosphatase activity"/>
    <property type="evidence" value="ECO:0007669"/>
    <property type="project" value="EnsemblFungi"/>
</dbReference>
<gene>
    <name evidence="2" type="ORF">W97_08145</name>
</gene>
<dbReference type="AlphaFoldDB" id="R7Z3Y9"/>
<dbReference type="InterPro" id="IPR023214">
    <property type="entry name" value="HAD_sf"/>
</dbReference>
<dbReference type="PANTHER" id="PTHR12083:SF9">
    <property type="entry name" value="BIFUNCTIONAL POLYNUCLEOTIDE PHOSPHATASE_KINASE"/>
    <property type="match status" value="1"/>
</dbReference>
<dbReference type="Gene3D" id="3.40.50.300">
    <property type="entry name" value="P-loop containing nucleotide triphosphate hydrolases"/>
    <property type="match status" value="1"/>
</dbReference>
<dbReference type="eggNOG" id="KOG2134">
    <property type="taxonomic scope" value="Eukaryota"/>
</dbReference>
<dbReference type="Proteomes" id="UP000016924">
    <property type="component" value="Unassembled WGS sequence"/>
</dbReference>
<dbReference type="InterPro" id="IPR013954">
    <property type="entry name" value="PNK3P"/>
</dbReference>
<dbReference type="NCBIfam" id="TIGR01662">
    <property type="entry name" value="HAD-SF-IIIA"/>
    <property type="match status" value="1"/>
</dbReference>
<dbReference type="SUPFAM" id="SSF56784">
    <property type="entry name" value="HAD-like"/>
    <property type="match status" value="1"/>
</dbReference>
<dbReference type="OrthoDB" id="19045at2759"/>
<reference evidence="3" key="1">
    <citation type="submission" date="2012-06" db="EMBL/GenBank/DDBJ databases">
        <title>The genome sequence of Coniosporium apollinis CBS 100218.</title>
        <authorList>
            <consortium name="The Broad Institute Genome Sequencing Platform"/>
            <person name="Cuomo C."/>
            <person name="Gorbushina A."/>
            <person name="Noack S."/>
            <person name="Walker B."/>
            <person name="Young S.K."/>
            <person name="Zeng Q."/>
            <person name="Gargeya S."/>
            <person name="Fitzgerald M."/>
            <person name="Haas B."/>
            <person name="Abouelleil A."/>
            <person name="Alvarado L."/>
            <person name="Arachchi H.M."/>
            <person name="Berlin A.M."/>
            <person name="Chapman S.B."/>
            <person name="Goldberg J."/>
            <person name="Griggs A."/>
            <person name="Gujja S."/>
            <person name="Hansen M."/>
            <person name="Howarth C."/>
            <person name="Imamovic A."/>
            <person name="Larimer J."/>
            <person name="McCowan C."/>
            <person name="Montmayeur A."/>
            <person name="Murphy C."/>
            <person name="Neiman D."/>
            <person name="Pearson M."/>
            <person name="Priest M."/>
            <person name="Roberts A."/>
            <person name="Saif S."/>
            <person name="Shea T."/>
            <person name="Sisk P."/>
            <person name="Sykes S."/>
            <person name="Wortman J."/>
            <person name="Nusbaum C."/>
            <person name="Birren B."/>
        </authorList>
    </citation>
    <scope>NUCLEOTIDE SEQUENCE [LARGE SCALE GENOMIC DNA]</scope>
    <source>
        <strain evidence="3">CBS 100218</strain>
    </source>
</reference>
<organism evidence="2 3">
    <name type="scientific">Coniosporium apollinis (strain CBS 100218)</name>
    <name type="common">Rock-inhabiting black yeast</name>
    <dbReference type="NCBI Taxonomy" id="1168221"/>
    <lineage>
        <taxon>Eukaryota</taxon>
        <taxon>Fungi</taxon>
        <taxon>Dikarya</taxon>
        <taxon>Ascomycota</taxon>
        <taxon>Pezizomycotina</taxon>
        <taxon>Dothideomycetes</taxon>
        <taxon>Dothideomycetes incertae sedis</taxon>
        <taxon>Coniosporium</taxon>
    </lineage>
</organism>
<dbReference type="HOGENOM" id="CLU_014938_3_1_1"/>
<evidence type="ECO:0000256" key="1">
    <source>
        <dbReference type="SAM" id="MobiDB-lite"/>
    </source>
</evidence>
<dbReference type="FunFam" id="3.40.50.1000:FF:000078">
    <property type="entry name" value="Bifunctional polynucleotide phosphatase/kinase"/>
    <property type="match status" value="1"/>
</dbReference>
<dbReference type="GeneID" id="19905456"/>
<dbReference type="InterPro" id="IPR036412">
    <property type="entry name" value="HAD-like_sf"/>
</dbReference>
<dbReference type="PANTHER" id="PTHR12083">
    <property type="entry name" value="BIFUNCTIONAL POLYNUCLEOTIDE PHOSPHATASE/KINASE"/>
    <property type="match status" value="1"/>
</dbReference>
<dbReference type="InterPro" id="IPR027417">
    <property type="entry name" value="P-loop_NTPase"/>
</dbReference>
<evidence type="ECO:0008006" key="4">
    <source>
        <dbReference type="Google" id="ProtNLM"/>
    </source>
</evidence>
<dbReference type="InterPro" id="IPR006549">
    <property type="entry name" value="HAD-SF_hydro_IIIA"/>
</dbReference>
<dbReference type="RefSeq" id="XP_007784204.1">
    <property type="nucleotide sequence ID" value="XM_007786014.1"/>
</dbReference>
<dbReference type="NCBIfam" id="TIGR01664">
    <property type="entry name" value="DNA-3'-Pase"/>
    <property type="match status" value="1"/>
</dbReference>
<dbReference type="EMBL" id="JH767602">
    <property type="protein sequence ID" value="EON68887.1"/>
    <property type="molecule type" value="Genomic_DNA"/>
</dbReference>
<dbReference type="GO" id="GO:0000012">
    <property type="term" value="P:single strand break repair"/>
    <property type="evidence" value="ECO:0007669"/>
    <property type="project" value="EnsemblFungi"/>
</dbReference>
<proteinExistence type="predicted"/>
<accession>R7Z3Y9</accession>
<sequence>MSPAKSTGLKRSSTEDGSVSPPPVKRKAQSSITEKAVASFFTPASQKEPEKITWRIVHDSLLVGRYLTEPAPTNRPAQHSRRKVAAFDFDSTLISSASGLRFARDATDWKWWQPSVLSRLQSLHHDGYLVVILSNQGGISLKSDSKSLKSDLKRLGDFKRKVTAVFTQLDLPISIYAATSRDRFRKPRTGMWEQLLEDFHLTAAHQIDLDASFFVGDAGGRTGYSGGGVSKDHSCCDRDFATNVGIKFLTPEEYFLEEEPKDFVREFDPAKYLNNGATSSADATSVIFLKENPLDVVLFCGSPGAGKSTFYWNYLKPLGYERINQDILKTREKCLKKAAELVKEGTAVVVDNTNPDPDTRAHWVKLARNFNVPIRCIHFTASPRLCEHNDVVRSLNATMNPEKRAMLPKLAFTGFASRYREPKLEEGFQDITKVDFTFKGTPEEENIWRKFWI</sequence>
<dbReference type="STRING" id="1168221.R7Z3Y9"/>
<keyword evidence="3" id="KW-1185">Reference proteome</keyword>
<dbReference type="FunFam" id="3.40.50.300:FF:002548">
    <property type="entry name" value="DNA kinase/phosphatase Pnk1"/>
    <property type="match status" value="1"/>
</dbReference>
<dbReference type="OMA" id="AADWKWW"/>
<name>R7Z3Y9_CONA1</name>
<feature type="region of interest" description="Disordered" evidence="1">
    <location>
        <begin position="1"/>
        <end position="31"/>
    </location>
</feature>
<dbReference type="GO" id="GO:0046404">
    <property type="term" value="F:ATP-dependent polydeoxyribonucleotide 5'-hydroxyl-kinase activity"/>
    <property type="evidence" value="ECO:0007669"/>
    <property type="project" value="EnsemblFungi"/>
</dbReference>
<dbReference type="Pfam" id="PF08645">
    <property type="entry name" value="PNK3P"/>
    <property type="match status" value="1"/>
</dbReference>
<evidence type="ECO:0000313" key="3">
    <source>
        <dbReference type="Proteomes" id="UP000016924"/>
    </source>
</evidence>
<dbReference type="Pfam" id="PF13671">
    <property type="entry name" value="AAA_33"/>
    <property type="match status" value="1"/>
</dbReference>
<dbReference type="InterPro" id="IPR006551">
    <property type="entry name" value="Polynucleotide_phosphatase"/>
</dbReference>
<evidence type="ECO:0000313" key="2">
    <source>
        <dbReference type="EMBL" id="EON68887.1"/>
    </source>
</evidence>